<evidence type="ECO:0000313" key="3">
    <source>
        <dbReference type="EMBL" id="HAB1528976.1"/>
    </source>
</evidence>
<dbReference type="EMBL" id="DAAGAU010000001">
    <property type="protein sequence ID" value="HAB2301523.1"/>
    <property type="molecule type" value="Genomic_DNA"/>
</dbReference>
<dbReference type="EMBL" id="DAAFUC010000002">
    <property type="protein sequence ID" value="HAB1528976.1"/>
    <property type="molecule type" value="Genomic_DNA"/>
</dbReference>
<dbReference type="SUPFAM" id="SSF46955">
    <property type="entry name" value="Putative DNA-binding domain"/>
    <property type="match status" value="1"/>
</dbReference>
<dbReference type="Gene3D" id="1.10.1660.10">
    <property type="match status" value="1"/>
</dbReference>
<evidence type="ECO:0000259" key="1">
    <source>
        <dbReference type="Pfam" id="PF12728"/>
    </source>
</evidence>
<gene>
    <name evidence="4" type="ORF">GB313_02540</name>
    <name evidence="3" type="ORF">GBV37_06765</name>
    <name evidence="2" type="ORF">GBY05_10275</name>
</gene>
<evidence type="ECO:0000313" key="4">
    <source>
        <dbReference type="EMBL" id="HAB2301523.1"/>
    </source>
</evidence>
<reference evidence="2" key="1">
    <citation type="journal article" date="2018" name="Genome Biol.">
        <title>SKESA: strategic k-mer extension for scrupulous assemblies.</title>
        <authorList>
            <person name="Souvorov A."/>
            <person name="Agarwala R."/>
            <person name="Lipman D.J."/>
        </authorList>
    </citation>
    <scope>NUCLEOTIDE SEQUENCE</scope>
    <source>
        <strain evidence="2">Salmonella enterica</strain>
    </source>
</reference>
<dbReference type="AlphaFoldDB" id="A0A3T2WB72"/>
<sequence length="63" mass="7214">MYMKERLTRKEAAEYIGVTPATMANWASTGKVCIPFYKAGLKKVIYLRTDLDEFISSTKRLHA</sequence>
<reference evidence="2" key="2">
    <citation type="submission" date="2019-10" db="EMBL/GenBank/DDBJ databases">
        <authorList>
            <consortium name="NCBI Pathogen Detection Project"/>
        </authorList>
    </citation>
    <scope>NUCLEOTIDE SEQUENCE</scope>
    <source>
        <strain evidence="2">Salmonella enterica</strain>
    </source>
</reference>
<accession>A0A3T2WB72</accession>
<dbReference type="EMBL" id="DAAFPK010000003">
    <property type="protein sequence ID" value="HAB0953294.1"/>
    <property type="molecule type" value="Genomic_DNA"/>
</dbReference>
<dbReference type="InterPro" id="IPR041657">
    <property type="entry name" value="HTH_17"/>
</dbReference>
<comment type="caution">
    <text evidence="2">The sequence shown here is derived from an EMBL/GenBank/DDBJ whole genome shotgun (WGS) entry which is preliminary data.</text>
</comment>
<dbReference type="InterPro" id="IPR009061">
    <property type="entry name" value="DNA-bd_dom_put_sf"/>
</dbReference>
<proteinExistence type="predicted"/>
<protein>
    <submittedName>
        <fullName evidence="2">Helix-turn-helix domain-containing protein</fullName>
    </submittedName>
</protein>
<name>A0A3T2WB72_SALET</name>
<dbReference type="Pfam" id="PF12728">
    <property type="entry name" value="HTH_17"/>
    <property type="match status" value="1"/>
</dbReference>
<feature type="domain" description="Helix-turn-helix" evidence="1">
    <location>
        <begin position="7"/>
        <end position="57"/>
    </location>
</feature>
<dbReference type="RefSeq" id="WP_058657987.1">
    <property type="nucleotide sequence ID" value="NZ_JBICQE010000002.1"/>
</dbReference>
<evidence type="ECO:0000313" key="2">
    <source>
        <dbReference type="EMBL" id="HAB0953294.1"/>
    </source>
</evidence>
<organism evidence="2">
    <name type="scientific">Salmonella enterica subsp. enterica serovar Orion</name>
    <dbReference type="NCBI Taxonomy" id="399586"/>
    <lineage>
        <taxon>Bacteria</taxon>
        <taxon>Pseudomonadati</taxon>
        <taxon>Pseudomonadota</taxon>
        <taxon>Gammaproteobacteria</taxon>
        <taxon>Enterobacterales</taxon>
        <taxon>Enterobacteriaceae</taxon>
        <taxon>Salmonella</taxon>
    </lineage>
</organism>